<proteinExistence type="predicted"/>
<dbReference type="AlphaFoldDB" id="A0AAE0UPP3"/>
<keyword evidence="3" id="KW-1185">Reference proteome</keyword>
<dbReference type="Pfam" id="PF25532">
    <property type="entry name" value="CH_CAMSAP2_N"/>
    <property type="match status" value="1"/>
</dbReference>
<sequence>MEDAGVSKHNRRTFVVPAIKSFDHYDFTRAKIACSLTWLVAKAFGSVLSVSALVASPCFFAFGSVISSRTLPAVTEGLAQTEQIQREASARRTFHTCTIESILMKSITAWFGNSTKQDRRALQRVVRLQLSIPSALSSLTCSPSV</sequence>
<evidence type="ECO:0000313" key="2">
    <source>
        <dbReference type="EMBL" id="KAK3513286.1"/>
    </source>
</evidence>
<dbReference type="InterPro" id="IPR058042">
    <property type="entry name" value="CAMSAP_N"/>
</dbReference>
<dbReference type="PANTHER" id="PTHR21595:SF1">
    <property type="entry name" value="CALMODULIN-REGULATED SPECTRIN-ASSOCIATED PROTEIN 2"/>
    <property type="match status" value="1"/>
</dbReference>
<dbReference type="Proteomes" id="UP001274896">
    <property type="component" value="Unassembled WGS sequence"/>
</dbReference>
<dbReference type="GO" id="GO:0031122">
    <property type="term" value="P:cytoplasmic microtubule organization"/>
    <property type="evidence" value="ECO:0007669"/>
    <property type="project" value="TreeGrafter"/>
</dbReference>
<dbReference type="GO" id="GO:0005516">
    <property type="term" value="F:calmodulin binding"/>
    <property type="evidence" value="ECO:0007669"/>
    <property type="project" value="InterPro"/>
</dbReference>
<evidence type="ECO:0000313" key="3">
    <source>
        <dbReference type="Proteomes" id="UP001274896"/>
    </source>
</evidence>
<reference evidence="2" key="1">
    <citation type="submission" date="2023-06" db="EMBL/GenBank/DDBJ databases">
        <title>Male Hemibagrus guttatus genome.</title>
        <authorList>
            <person name="Bian C."/>
        </authorList>
    </citation>
    <scope>NUCLEOTIDE SEQUENCE</scope>
    <source>
        <strain evidence="2">Male_cb2023</strain>
        <tissue evidence="2">Muscle</tissue>
    </source>
</reference>
<protein>
    <recommendedName>
        <fullName evidence="1">CASAMP N-terminal domain-containing protein</fullName>
    </recommendedName>
</protein>
<comment type="caution">
    <text evidence="2">The sequence shown here is derived from an EMBL/GenBank/DDBJ whole genome shotgun (WGS) entry which is preliminary data.</text>
</comment>
<organism evidence="2 3">
    <name type="scientific">Hemibagrus guttatus</name>
    <dbReference type="NCBI Taxonomy" id="175788"/>
    <lineage>
        <taxon>Eukaryota</taxon>
        <taxon>Metazoa</taxon>
        <taxon>Chordata</taxon>
        <taxon>Craniata</taxon>
        <taxon>Vertebrata</taxon>
        <taxon>Euteleostomi</taxon>
        <taxon>Actinopterygii</taxon>
        <taxon>Neopterygii</taxon>
        <taxon>Teleostei</taxon>
        <taxon>Ostariophysi</taxon>
        <taxon>Siluriformes</taxon>
        <taxon>Bagridae</taxon>
        <taxon>Hemibagrus</taxon>
    </lineage>
</organism>
<dbReference type="PANTHER" id="PTHR21595">
    <property type="entry name" value="PATRONIN"/>
    <property type="match status" value="1"/>
</dbReference>
<feature type="domain" description="CASAMP N-terminal" evidence="1">
    <location>
        <begin position="16"/>
        <end position="55"/>
    </location>
</feature>
<evidence type="ECO:0000259" key="1">
    <source>
        <dbReference type="Pfam" id="PF25532"/>
    </source>
</evidence>
<accession>A0AAE0UPP3</accession>
<dbReference type="GO" id="GO:0007026">
    <property type="term" value="P:negative regulation of microtubule depolymerization"/>
    <property type="evidence" value="ECO:0007669"/>
    <property type="project" value="TreeGrafter"/>
</dbReference>
<dbReference type="InterPro" id="IPR032940">
    <property type="entry name" value="CAMSAP"/>
</dbReference>
<dbReference type="EMBL" id="JAUCMX010000022">
    <property type="protein sequence ID" value="KAK3513286.1"/>
    <property type="molecule type" value="Genomic_DNA"/>
</dbReference>
<gene>
    <name evidence="2" type="ORF">QTP70_009793</name>
</gene>
<name>A0AAE0UPP3_9TELE</name>
<dbReference type="GO" id="GO:0051011">
    <property type="term" value="F:microtubule minus-end binding"/>
    <property type="evidence" value="ECO:0007669"/>
    <property type="project" value="TreeGrafter"/>
</dbReference>
<dbReference type="GO" id="GO:0036449">
    <property type="term" value="C:microtubule minus-end"/>
    <property type="evidence" value="ECO:0007669"/>
    <property type="project" value="TreeGrafter"/>
</dbReference>